<gene>
    <name evidence="2" type="ORF">EG799_05255</name>
</gene>
<feature type="compositionally biased region" description="Low complexity" evidence="1">
    <location>
        <begin position="86"/>
        <end position="108"/>
    </location>
</feature>
<reference evidence="2 3" key="1">
    <citation type="submission" date="2018-11" db="EMBL/GenBank/DDBJ databases">
        <title>Erythrobacter spongiae sp. nov., isolated from a marine sponge.</title>
        <authorList>
            <person name="Zhuang L."/>
            <person name="Luo L."/>
        </authorList>
    </citation>
    <scope>NUCLEOTIDE SEQUENCE [LARGE SCALE GENOMIC DNA]</scope>
    <source>
        <strain evidence="2 3">HN-E23</strain>
    </source>
</reference>
<feature type="compositionally biased region" description="Gly residues" evidence="1">
    <location>
        <begin position="128"/>
        <end position="161"/>
    </location>
</feature>
<dbReference type="RefSeq" id="WP_123879192.1">
    <property type="nucleotide sequence ID" value="NZ_RPFZ01000001.1"/>
</dbReference>
<evidence type="ECO:0008006" key="4">
    <source>
        <dbReference type="Google" id="ProtNLM"/>
    </source>
</evidence>
<dbReference type="AlphaFoldDB" id="A0A3N5DK22"/>
<organism evidence="2 3">
    <name type="scientific">Aurantiacibacter spongiae</name>
    <dbReference type="NCBI Taxonomy" id="2488860"/>
    <lineage>
        <taxon>Bacteria</taxon>
        <taxon>Pseudomonadati</taxon>
        <taxon>Pseudomonadota</taxon>
        <taxon>Alphaproteobacteria</taxon>
        <taxon>Sphingomonadales</taxon>
        <taxon>Erythrobacteraceae</taxon>
        <taxon>Aurantiacibacter</taxon>
    </lineage>
</organism>
<sequence length="256" mass="26440">MAKPRYAPRRKLNWKTLALVALLHVLVAIGLVRTFAPDLTDRIVETATSFTSVTVATYEEPPPPPPEPEPSEQPARQPSVRDEGAAAEAGKQAVARAETAPDPAVVLPNPNPAPRASSTGTANNSGGADQGSGTGAGGEGEGTGSGNRGAGRGSGSGGGVAVGPSVKSGRIDAVRDFPIPEGGRASRAGTSVVVEFTVGVDGRAHDCNVTQPGPDPATNALVCPLVIERIRFNPARDRDGNPVPARYGWRQDFFRR</sequence>
<evidence type="ECO:0000256" key="1">
    <source>
        <dbReference type="SAM" id="MobiDB-lite"/>
    </source>
</evidence>
<keyword evidence="3" id="KW-1185">Reference proteome</keyword>
<dbReference type="OrthoDB" id="7390536at2"/>
<feature type="region of interest" description="Disordered" evidence="1">
    <location>
        <begin position="54"/>
        <end position="167"/>
    </location>
</feature>
<proteinExistence type="predicted"/>
<protein>
    <recommendedName>
        <fullName evidence="4">Energy transducer TonB</fullName>
    </recommendedName>
</protein>
<dbReference type="EMBL" id="RPFZ01000001">
    <property type="protein sequence ID" value="RPF71085.1"/>
    <property type="molecule type" value="Genomic_DNA"/>
</dbReference>
<name>A0A3N5DK22_9SPHN</name>
<evidence type="ECO:0000313" key="2">
    <source>
        <dbReference type="EMBL" id="RPF71085.1"/>
    </source>
</evidence>
<comment type="caution">
    <text evidence="2">The sequence shown here is derived from an EMBL/GenBank/DDBJ whole genome shotgun (WGS) entry which is preliminary data.</text>
</comment>
<accession>A0A3N5DK22</accession>
<evidence type="ECO:0000313" key="3">
    <source>
        <dbReference type="Proteomes" id="UP000275232"/>
    </source>
</evidence>
<dbReference type="Proteomes" id="UP000275232">
    <property type="component" value="Unassembled WGS sequence"/>
</dbReference>
<dbReference type="Gene3D" id="3.30.1150.10">
    <property type="match status" value="1"/>
</dbReference>